<proteinExistence type="predicted"/>
<evidence type="ECO:0000256" key="2">
    <source>
        <dbReference type="ARBA" id="ARBA00022475"/>
    </source>
</evidence>
<protein>
    <submittedName>
        <fullName evidence="9">Type II secretion system protein GspJ</fullName>
    </submittedName>
</protein>
<dbReference type="InterPro" id="IPR012902">
    <property type="entry name" value="N_methyl_site"/>
</dbReference>
<sequence length="207" mass="23449">MSTLFAEHPVSCRERGFTLIEILLALVLLSVVLGALYSTFFLSQRALEGMDDTLVKMQECRMTLDMMRRELDSLVYSTGNKYTLFKVEDRDLYGKQASRLLFSSHSPLAPGLSSLSYYVEEQEGKKTLLKKRYSSHEKPGEEKGMELIEEIEAFSVEVREGGGWVRTWNAAENGKVPEEIRITVTVMIKDKKLSLSETVRPKIGSVL</sequence>
<dbReference type="NCBIfam" id="TIGR02532">
    <property type="entry name" value="IV_pilin_GFxxxE"/>
    <property type="match status" value="1"/>
</dbReference>
<reference evidence="9" key="1">
    <citation type="journal article" date="2021" name="bioRxiv">
        <title>Unraveling nitrogen, sulfur and carbon metabolic pathways and microbial community transcriptional responses to substrate deprivation and toxicity stresses in a bioreactor mimicking anoxic brackish coastal sediment conditions.</title>
        <authorList>
            <person name="Martins P.D."/>
            <person name="Echeveste M.J."/>
            <person name="Arshad A."/>
            <person name="Kurth J."/>
            <person name="Ouboter H."/>
            <person name="Jetten M.S.M."/>
            <person name="Welte C.U."/>
        </authorList>
    </citation>
    <scope>NUCLEOTIDE SEQUENCE</scope>
    <source>
        <strain evidence="9">MAG_39</strain>
    </source>
</reference>
<dbReference type="Pfam" id="PF07963">
    <property type="entry name" value="N_methyl"/>
    <property type="match status" value="1"/>
</dbReference>
<evidence type="ECO:0000256" key="6">
    <source>
        <dbReference type="ARBA" id="ARBA00022989"/>
    </source>
</evidence>
<reference evidence="9" key="2">
    <citation type="submission" date="2021-08" db="EMBL/GenBank/DDBJ databases">
        <authorList>
            <person name="Dalcin Martins P."/>
        </authorList>
    </citation>
    <scope>NUCLEOTIDE SEQUENCE</scope>
    <source>
        <strain evidence="9">MAG_39</strain>
    </source>
</reference>
<keyword evidence="3" id="KW-0488">Methylation</keyword>
<keyword evidence="4" id="KW-0997">Cell inner membrane</keyword>
<feature type="transmembrane region" description="Helical" evidence="8">
    <location>
        <begin position="20"/>
        <end position="42"/>
    </location>
</feature>
<keyword evidence="2" id="KW-1003">Cell membrane</keyword>
<evidence type="ECO:0000256" key="1">
    <source>
        <dbReference type="ARBA" id="ARBA00004377"/>
    </source>
</evidence>
<dbReference type="SUPFAM" id="SSF54523">
    <property type="entry name" value="Pili subunits"/>
    <property type="match status" value="1"/>
</dbReference>
<dbReference type="PROSITE" id="PS00409">
    <property type="entry name" value="PROKAR_NTER_METHYL"/>
    <property type="match status" value="1"/>
</dbReference>
<evidence type="ECO:0000256" key="7">
    <source>
        <dbReference type="ARBA" id="ARBA00023136"/>
    </source>
</evidence>
<accession>A0A953J959</accession>
<dbReference type="InterPro" id="IPR051621">
    <property type="entry name" value="T2SS_protein_J"/>
</dbReference>
<dbReference type="Proteomes" id="UP000705867">
    <property type="component" value="Unassembled WGS sequence"/>
</dbReference>
<comment type="caution">
    <text evidence="9">The sequence shown here is derived from an EMBL/GenBank/DDBJ whole genome shotgun (WGS) entry which is preliminary data.</text>
</comment>
<evidence type="ECO:0000256" key="4">
    <source>
        <dbReference type="ARBA" id="ARBA00022519"/>
    </source>
</evidence>
<evidence type="ECO:0000313" key="10">
    <source>
        <dbReference type="Proteomes" id="UP000705867"/>
    </source>
</evidence>
<evidence type="ECO:0000256" key="3">
    <source>
        <dbReference type="ARBA" id="ARBA00022481"/>
    </source>
</evidence>
<dbReference type="AlphaFoldDB" id="A0A953J959"/>
<dbReference type="PANTHER" id="PTHR39583:SF2">
    <property type="entry name" value="TYPE II SECRETION SYSTEM PROTEIN J"/>
    <property type="match status" value="1"/>
</dbReference>
<organism evidence="9 10">
    <name type="scientific">Candidatus Nitrobium versatile</name>
    <dbReference type="NCBI Taxonomy" id="2884831"/>
    <lineage>
        <taxon>Bacteria</taxon>
        <taxon>Pseudomonadati</taxon>
        <taxon>Nitrospirota</taxon>
        <taxon>Nitrospiria</taxon>
        <taxon>Nitrospirales</taxon>
        <taxon>Nitrospiraceae</taxon>
        <taxon>Candidatus Nitrobium</taxon>
    </lineage>
</organism>
<name>A0A953J959_9BACT</name>
<dbReference type="EMBL" id="JAIOIV010000003">
    <property type="protein sequence ID" value="MBZ0154614.1"/>
    <property type="molecule type" value="Genomic_DNA"/>
</dbReference>
<keyword evidence="5 8" id="KW-0812">Transmembrane</keyword>
<comment type="subcellular location">
    <subcellularLocation>
        <location evidence="1">Cell inner membrane</location>
        <topology evidence="1">Single-pass membrane protein</topology>
    </subcellularLocation>
</comment>
<evidence type="ECO:0000256" key="5">
    <source>
        <dbReference type="ARBA" id="ARBA00022692"/>
    </source>
</evidence>
<dbReference type="GO" id="GO:0005886">
    <property type="term" value="C:plasma membrane"/>
    <property type="evidence" value="ECO:0007669"/>
    <property type="project" value="UniProtKB-SubCell"/>
</dbReference>
<keyword evidence="7 8" id="KW-0472">Membrane</keyword>
<dbReference type="PANTHER" id="PTHR39583">
    <property type="entry name" value="TYPE II SECRETION SYSTEM PROTEIN J-RELATED"/>
    <property type="match status" value="1"/>
</dbReference>
<dbReference type="InterPro" id="IPR045584">
    <property type="entry name" value="Pilin-like"/>
</dbReference>
<evidence type="ECO:0000313" key="9">
    <source>
        <dbReference type="EMBL" id="MBZ0154614.1"/>
    </source>
</evidence>
<evidence type="ECO:0000256" key="8">
    <source>
        <dbReference type="SAM" id="Phobius"/>
    </source>
</evidence>
<gene>
    <name evidence="9" type="ORF">K8I29_00175</name>
</gene>
<keyword evidence="6 8" id="KW-1133">Transmembrane helix</keyword>